<protein>
    <submittedName>
        <fullName evidence="1">Uncharacterized protein</fullName>
    </submittedName>
</protein>
<dbReference type="AlphaFoldDB" id="A0A438D1J9"/>
<comment type="caution">
    <text evidence="1">The sequence shown here is derived from an EMBL/GenBank/DDBJ whole genome shotgun (WGS) entry which is preliminary data.</text>
</comment>
<reference evidence="1 2" key="1">
    <citation type="journal article" date="2018" name="PLoS Genet.">
        <title>Population sequencing reveals clonal diversity and ancestral inbreeding in the grapevine cultivar Chardonnay.</title>
        <authorList>
            <person name="Roach M.J."/>
            <person name="Johnson D.L."/>
            <person name="Bohlmann J."/>
            <person name="van Vuuren H.J."/>
            <person name="Jones S.J."/>
            <person name="Pretorius I.S."/>
            <person name="Schmidt S.A."/>
            <person name="Borneman A.R."/>
        </authorList>
    </citation>
    <scope>NUCLEOTIDE SEQUENCE [LARGE SCALE GENOMIC DNA]</scope>
    <source>
        <strain evidence="2">cv. Chardonnay</strain>
        <tissue evidence="1">Leaf</tissue>
    </source>
</reference>
<sequence>MIINTPVSGQRLVPIKVAAMTSRALHPSTSMSTFQNERTRIWDKSLIWLDSNLWSWKRFALGNLSRIFCLLRSSKDQSLARLHHLGMEEIDIKDLITMKSVPPDAKAVGPRLSLTTTK</sequence>
<proteinExistence type="predicted"/>
<evidence type="ECO:0000313" key="2">
    <source>
        <dbReference type="Proteomes" id="UP000288805"/>
    </source>
</evidence>
<gene>
    <name evidence="1" type="ORF">CK203_115375</name>
</gene>
<evidence type="ECO:0000313" key="1">
    <source>
        <dbReference type="EMBL" id="RVW29350.1"/>
    </source>
</evidence>
<dbReference type="EMBL" id="QGNW01001847">
    <property type="protein sequence ID" value="RVW29350.1"/>
    <property type="molecule type" value="Genomic_DNA"/>
</dbReference>
<organism evidence="1 2">
    <name type="scientific">Vitis vinifera</name>
    <name type="common">Grape</name>
    <dbReference type="NCBI Taxonomy" id="29760"/>
    <lineage>
        <taxon>Eukaryota</taxon>
        <taxon>Viridiplantae</taxon>
        <taxon>Streptophyta</taxon>
        <taxon>Embryophyta</taxon>
        <taxon>Tracheophyta</taxon>
        <taxon>Spermatophyta</taxon>
        <taxon>Magnoliopsida</taxon>
        <taxon>eudicotyledons</taxon>
        <taxon>Gunneridae</taxon>
        <taxon>Pentapetalae</taxon>
        <taxon>rosids</taxon>
        <taxon>Vitales</taxon>
        <taxon>Vitaceae</taxon>
        <taxon>Viteae</taxon>
        <taxon>Vitis</taxon>
    </lineage>
</organism>
<dbReference type="Proteomes" id="UP000288805">
    <property type="component" value="Unassembled WGS sequence"/>
</dbReference>
<name>A0A438D1J9_VITVI</name>
<accession>A0A438D1J9</accession>